<reference evidence="5" key="1">
    <citation type="submission" date="2016-10" db="EMBL/GenBank/DDBJ databases">
        <authorList>
            <person name="Varghese N."/>
            <person name="Submissions S."/>
        </authorList>
    </citation>
    <scope>NUCLEOTIDE SEQUENCE [LARGE SCALE GENOMIC DNA]</scope>
    <source>
        <strain evidence="5">IBRC-M 10403</strain>
    </source>
</reference>
<organism evidence="4 5">
    <name type="scientific">Actinokineospora iranica</name>
    <dbReference type="NCBI Taxonomy" id="1271860"/>
    <lineage>
        <taxon>Bacteria</taxon>
        <taxon>Bacillati</taxon>
        <taxon>Actinomycetota</taxon>
        <taxon>Actinomycetes</taxon>
        <taxon>Pseudonocardiales</taxon>
        <taxon>Pseudonocardiaceae</taxon>
        <taxon>Actinokineospora</taxon>
    </lineage>
</organism>
<dbReference type="InterPro" id="IPR025736">
    <property type="entry name" value="PucR_C-HTH_dom"/>
</dbReference>
<dbReference type="RefSeq" id="WP_091457966.1">
    <property type="nucleotide sequence ID" value="NZ_FMZZ01000031.1"/>
</dbReference>
<accession>A0A1G6ZH44</accession>
<protein>
    <submittedName>
        <fullName evidence="4">PucR C-terminal helix-turn-helix domain-containing protein</fullName>
    </submittedName>
</protein>
<dbReference type="InterPro" id="IPR042070">
    <property type="entry name" value="PucR_C-HTH_sf"/>
</dbReference>
<dbReference type="EMBL" id="FMZZ01000031">
    <property type="protein sequence ID" value="SDE01577.1"/>
    <property type="molecule type" value="Genomic_DNA"/>
</dbReference>
<sequence length="428" mass="46859">MSVLSIVEQGSTAAEPDWTFEQRLRREIVAELGQTRPEAFIELTDIIDPLVETIRKVVLSALDSMTNPRSTRQEDWGALLRAQRGRLSSTCPLSVLVRAYRISGDIAWQQVRRYARHRDLPASALARGAEVVFAYLGELSSLAAPMTAPTAAARARLLRLLLTDPAPAEAEIADAAREAGWTPPPAVRIVALRRPKHHHGHLAHVPHLVDIGVDIGDGVGGDIETGDGILATTDGDEPCLLVPATMGGAEVGGVLREALPGWSAALGPATEVTRARESLRIAARALDMAERGLLPMPAHRVIDYADHRLALALFADEALVASLVEHRLAPLSALTPQRRERMLDTLHEWLGSQGRVSEIAARLNLHTQSVRYRIRQIEEVFGDRLADPTYRFELALATRMAILRRDNERSARGRHDDGPTTALSRIAR</sequence>
<gene>
    <name evidence="4" type="ORF">SAMN05216174_1316</name>
</gene>
<feature type="domain" description="PucR C-terminal helix-turn-helix" evidence="2">
    <location>
        <begin position="343"/>
        <end position="399"/>
    </location>
</feature>
<evidence type="ECO:0000313" key="5">
    <source>
        <dbReference type="Proteomes" id="UP000199501"/>
    </source>
</evidence>
<evidence type="ECO:0000313" key="4">
    <source>
        <dbReference type="EMBL" id="SDE01577.1"/>
    </source>
</evidence>
<evidence type="ECO:0000259" key="3">
    <source>
        <dbReference type="Pfam" id="PF14361"/>
    </source>
</evidence>
<dbReference type="PANTHER" id="PTHR33744:SF1">
    <property type="entry name" value="DNA-BINDING TRANSCRIPTIONAL ACTIVATOR ADER"/>
    <property type="match status" value="1"/>
</dbReference>
<dbReference type="STRING" id="1271860.SAMN05216174_1316"/>
<dbReference type="Gene3D" id="1.10.10.2840">
    <property type="entry name" value="PucR C-terminal helix-turn-helix domain"/>
    <property type="match status" value="1"/>
</dbReference>
<dbReference type="Pfam" id="PF14361">
    <property type="entry name" value="RsbRD_N"/>
    <property type="match status" value="1"/>
</dbReference>
<evidence type="ECO:0000256" key="1">
    <source>
        <dbReference type="SAM" id="MobiDB-lite"/>
    </source>
</evidence>
<dbReference type="Proteomes" id="UP000199501">
    <property type="component" value="Unassembled WGS sequence"/>
</dbReference>
<dbReference type="OrthoDB" id="8450798at2"/>
<dbReference type="Pfam" id="PF13556">
    <property type="entry name" value="HTH_30"/>
    <property type="match status" value="1"/>
</dbReference>
<name>A0A1G6ZH44_9PSEU</name>
<dbReference type="AlphaFoldDB" id="A0A1G6ZH44"/>
<dbReference type="InterPro" id="IPR025751">
    <property type="entry name" value="RsbRD_N_dom"/>
</dbReference>
<keyword evidence="5" id="KW-1185">Reference proteome</keyword>
<dbReference type="PANTHER" id="PTHR33744">
    <property type="entry name" value="CARBOHYDRATE DIACID REGULATOR"/>
    <property type="match status" value="1"/>
</dbReference>
<dbReference type="InterPro" id="IPR051448">
    <property type="entry name" value="CdaR-like_regulators"/>
</dbReference>
<feature type="compositionally biased region" description="Basic and acidic residues" evidence="1">
    <location>
        <begin position="408"/>
        <end position="418"/>
    </location>
</feature>
<feature type="region of interest" description="Disordered" evidence="1">
    <location>
        <begin position="408"/>
        <end position="428"/>
    </location>
</feature>
<feature type="domain" description="RsbT co-antagonist protein RsbRD N-terminal" evidence="3">
    <location>
        <begin position="24"/>
        <end position="144"/>
    </location>
</feature>
<evidence type="ECO:0000259" key="2">
    <source>
        <dbReference type="Pfam" id="PF13556"/>
    </source>
</evidence>
<proteinExistence type="predicted"/>